<sequence length="1212" mass="136100">MNSKDRLETAEMLLLQKETETPNKISSSENASTTQSTAEETTDVSSAVVNSDNLTESLEQQQQQQQNNCIVPTEDLPKIDQYILDSITAAASSSSTSITSTNMGFAGYNNQNYCVNGTSNGTQNSTSSAVVDSHEMPQLLNILNELLDGQDISSLANSGGNGDNIMVEEQEENYEDDSPRKDDPDEIVKVVIQQRLQGISKEEQQLRRRMDFLIRRLYKLVSRSTGMHVSEEIAGFLEHVARYSKKKEIKEKSHMSTKFPYLNSANLQPTTVTPPLSDLLASPTFSSEPPINLLSSPSTSNSQEQQHGKQQSLPPQTSTTTNTTINDSNTNDNTATIDVIEPSTKNESLKPVPMKEMKSFLRRIDNVSSMQSTVLTKRALAFKYFSKSSTASSSNLNQTLKLESSFNVSAIPKCEDADVDQIDQTSGLLMSEMRLIENQIDSDATASSTGGESADEMTVYNNNYQQPLSISKRAAYKYAKDRGAVASRWCWLATQISEVDIKIRQCNDYRRFVREGKGVVELETKSVEGHELPGNNLSATYSAESENDEGENTSARIRPFVKSKFRKRKLVRIAHLHQTSEKAARPSTLKCGCSWPLQPCALCTARLDPTAPRECTDILPETERVALLDPCFHPVLSFPEDVSSSVHLEAIMNIPEWQTKMIRSSPKSIMKHATKQLDLLSGGNGSFKDDYKLFGMAKPNAFDIDKKMRKNNIDALTGKRKYTKRFMKMDGQLAGNKDMKERKKYKKRRPSLGLNQSMHVPRKYTFKKRLRKLDGYHHQHLNGINGSDKHFDPYNRSKNSSPTPNHKSERSTEPRRSRNYDIDNIVIPYSVAAAGRIEILSYKEIPTPKWREITTDEDDQQLITEEENARTTGEVPTEDVTDESITFIHEKALADERKKFETYLKFPLTSRSRANRRIDSRGNESSGANTPTPDQTPVHGDLETSIPSPLDNSVFHETPSITALLNNVNGRKERKRTTSKKDEVNDGGGGYLSGANSRCISPEPIKEIIPAYEPLNFPLSDVSLHRMKRAMPMEHLKPINNKHSNLITSLETGTSHVNHQHHSMQTNVISLKHARPIKRRKHNDSISESILIKEKLPSASLATIGKNNNVLIPRNRTILDKIDLKGTDEATLKKLINNNNGDLINGDDFNDDEDDNSDDEMDDNSDSETVTGDESLFEPEEVSEEETESEEEYLDEVELDRKHYRSNKRITL</sequence>
<name>A0A9J6BNI3_POLVA</name>
<evidence type="ECO:0000259" key="2">
    <source>
        <dbReference type="SMART" id="SM01300"/>
    </source>
</evidence>
<dbReference type="PANTHER" id="PTHR22443:SF18">
    <property type="entry name" value="NON-SPECIFIC LETHAL 1, ISOFORM M"/>
    <property type="match status" value="1"/>
</dbReference>
<feature type="compositionally biased region" description="Low complexity" evidence="1">
    <location>
        <begin position="1138"/>
        <end position="1147"/>
    </location>
</feature>
<dbReference type="InterPro" id="IPR026180">
    <property type="entry name" value="NSL1"/>
</dbReference>
<proteinExistence type="predicted"/>
<feature type="compositionally biased region" description="Polar residues" evidence="1">
    <location>
        <begin position="923"/>
        <end position="935"/>
    </location>
</feature>
<organism evidence="3 4">
    <name type="scientific">Polypedilum vanderplanki</name>
    <name type="common">Sleeping chironomid midge</name>
    <dbReference type="NCBI Taxonomy" id="319348"/>
    <lineage>
        <taxon>Eukaryota</taxon>
        <taxon>Metazoa</taxon>
        <taxon>Ecdysozoa</taxon>
        <taxon>Arthropoda</taxon>
        <taxon>Hexapoda</taxon>
        <taxon>Insecta</taxon>
        <taxon>Pterygota</taxon>
        <taxon>Neoptera</taxon>
        <taxon>Endopterygota</taxon>
        <taxon>Diptera</taxon>
        <taxon>Nematocera</taxon>
        <taxon>Chironomoidea</taxon>
        <taxon>Chironomidae</taxon>
        <taxon>Chironominae</taxon>
        <taxon>Polypedilum</taxon>
        <taxon>Polypedilum</taxon>
    </lineage>
</organism>
<dbReference type="EMBL" id="JADBJN010000003">
    <property type="protein sequence ID" value="KAG5670987.1"/>
    <property type="molecule type" value="Genomic_DNA"/>
</dbReference>
<dbReference type="GO" id="GO:0044545">
    <property type="term" value="C:NSL complex"/>
    <property type="evidence" value="ECO:0007669"/>
    <property type="project" value="TreeGrafter"/>
</dbReference>
<feature type="region of interest" description="Disordered" evidence="1">
    <location>
        <begin position="273"/>
        <end position="350"/>
    </location>
</feature>
<feature type="region of interest" description="Disordered" evidence="1">
    <location>
        <begin position="1138"/>
        <end position="1198"/>
    </location>
</feature>
<gene>
    <name evidence="3" type="ORF">PVAND_001212</name>
</gene>
<dbReference type="PANTHER" id="PTHR22443">
    <property type="entry name" value="NON-SPECIFIC LETHAL 1, ISOFORM M"/>
    <property type="match status" value="1"/>
</dbReference>
<feature type="region of interest" description="Disordered" evidence="1">
    <location>
        <begin position="1"/>
        <end position="46"/>
    </location>
</feature>
<protein>
    <recommendedName>
        <fullName evidence="2">PEHE domain-containing protein</fullName>
    </recommendedName>
</protein>
<feature type="region of interest" description="Disordered" evidence="1">
    <location>
        <begin position="735"/>
        <end position="758"/>
    </location>
</feature>
<feature type="compositionally biased region" description="Acidic residues" evidence="1">
    <location>
        <begin position="1148"/>
        <end position="1166"/>
    </location>
</feature>
<feature type="compositionally biased region" description="Basic and acidic residues" evidence="1">
    <location>
        <begin position="806"/>
        <end position="817"/>
    </location>
</feature>
<dbReference type="GO" id="GO:0035035">
    <property type="term" value="F:histone acetyltransferase binding"/>
    <property type="evidence" value="ECO:0007669"/>
    <property type="project" value="TreeGrafter"/>
</dbReference>
<feature type="compositionally biased region" description="Acidic residues" evidence="1">
    <location>
        <begin position="1175"/>
        <end position="1198"/>
    </location>
</feature>
<evidence type="ECO:0000313" key="3">
    <source>
        <dbReference type="EMBL" id="KAG5670987.1"/>
    </source>
</evidence>
<feature type="compositionally biased region" description="Polar residues" evidence="1">
    <location>
        <begin position="283"/>
        <end position="316"/>
    </location>
</feature>
<comment type="caution">
    <text evidence="3">The sequence shown here is derived from an EMBL/GenBank/DDBJ whole genome shotgun (WGS) entry which is preliminary data.</text>
</comment>
<feature type="region of interest" description="Disordered" evidence="1">
    <location>
        <begin position="914"/>
        <end position="992"/>
    </location>
</feature>
<dbReference type="SMART" id="SM01300">
    <property type="entry name" value="PEHE"/>
    <property type="match status" value="1"/>
</dbReference>
<dbReference type="OrthoDB" id="6022640at2759"/>
<feature type="domain" description="PEHE" evidence="2">
    <location>
        <begin position="845"/>
        <end position="985"/>
    </location>
</feature>
<feature type="compositionally biased region" description="Polar residues" evidence="1">
    <location>
        <begin position="796"/>
        <end position="805"/>
    </location>
</feature>
<feature type="region of interest" description="Disordered" evidence="1">
    <location>
        <begin position="778"/>
        <end position="817"/>
    </location>
</feature>
<feature type="compositionally biased region" description="Polar residues" evidence="1">
    <location>
        <begin position="959"/>
        <end position="969"/>
    </location>
</feature>
<keyword evidence="4" id="KW-1185">Reference proteome</keyword>
<evidence type="ECO:0000313" key="4">
    <source>
        <dbReference type="Proteomes" id="UP001107558"/>
    </source>
</evidence>
<dbReference type="Proteomes" id="UP001107558">
    <property type="component" value="Chromosome 3"/>
</dbReference>
<dbReference type="InterPro" id="IPR029332">
    <property type="entry name" value="PEHE_dom"/>
</dbReference>
<feature type="compositionally biased region" description="Low complexity" evidence="1">
    <location>
        <begin position="26"/>
        <end position="39"/>
    </location>
</feature>
<evidence type="ECO:0000256" key="1">
    <source>
        <dbReference type="SAM" id="MobiDB-lite"/>
    </source>
</evidence>
<dbReference type="AlphaFoldDB" id="A0A9J6BNI3"/>
<reference evidence="3" key="1">
    <citation type="submission" date="2021-03" db="EMBL/GenBank/DDBJ databases">
        <title>Chromosome level genome of the anhydrobiotic midge Polypedilum vanderplanki.</title>
        <authorList>
            <person name="Yoshida Y."/>
            <person name="Kikawada T."/>
            <person name="Gusev O."/>
        </authorList>
    </citation>
    <scope>NUCLEOTIDE SEQUENCE</scope>
    <source>
        <strain evidence="3">NIAS01</strain>
        <tissue evidence="3">Whole body or cell culture</tissue>
    </source>
</reference>
<feature type="compositionally biased region" description="Low complexity" evidence="1">
    <location>
        <begin position="317"/>
        <end position="337"/>
    </location>
</feature>
<accession>A0A9J6BNI3</accession>